<accession>A0ABM5Z3M2</accession>
<gene>
    <name evidence="1" type="ORF">CPter291_1393</name>
</gene>
<dbReference type="Gene3D" id="3.40.50.300">
    <property type="entry name" value="P-loop containing nucleotide triphosphate hydrolases"/>
    <property type="match status" value="1"/>
</dbReference>
<keyword evidence="2" id="KW-1185">Reference proteome</keyword>
<dbReference type="EMBL" id="CP013236">
    <property type="protein sequence ID" value="AMP13667.1"/>
    <property type="molecule type" value="Genomic_DNA"/>
</dbReference>
<reference evidence="1 2" key="1">
    <citation type="submission" date="2015-11" db="EMBL/GenBank/DDBJ databases">
        <title>Exploring the genomic traits of fungus-feeding bacterial genus Collimonas.</title>
        <authorList>
            <person name="Song C."/>
            <person name="Schmidt R."/>
            <person name="de Jager V."/>
            <person name="Krzyzanowska D."/>
            <person name="Jongedijk E."/>
            <person name="Cankar K."/>
            <person name="Beekwilder J."/>
            <person name="van Veen A."/>
            <person name="de Boer W."/>
            <person name="van Veen J.A."/>
            <person name="Garbeva P."/>
        </authorList>
    </citation>
    <scope>NUCLEOTIDE SEQUENCE [LARGE SCALE GENOMIC DNA]</scope>
    <source>
        <strain evidence="1 2">Ter291</strain>
    </source>
</reference>
<evidence type="ECO:0000313" key="1">
    <source>
        <dbReference type="EMBL" id="AMP13667.1"/>
    </source>
</evidence>
<protein>
    <submittedName>
        <fullName evidence="1">Uncharacterized protein</fullName>
    </submittedName>
</protein>
<proteinExistence type="predicted"/>
<evidence type="ECO:0000313" key="2">
    <source>
        <dbReference type="Proteomes" id="UP000074914"/>
    </source>
</evidence>
<dbReference type="Gene3D" id="3.30.420.240">
    <property type="match status" value="1"/>
</dbReference>
<sequence>MSGERVSASQRISVAHRAEQEILRYKDDHALWHKHIHGVDLDPMQVLKCIEMDMYPNTIDVSCRRTGKTAVKEMHALKHNACNPHQEVGIVAPRQQQAQTNLTYHVDAIRRSPILSGYLAHKSGRQQLSDTKYQLYNGSKGIAYGIMSQIDGDGLSYASLEEMDDMPAERLYSNFFPMLGSARRLGVAADVSFKPQIRITGVFKGADTLQGFIDSKAYHLLPIVNMYLGIELGILNESYCTQKRGEMPEGEFIRQYLCRNVAAQNHIWDKYIRLALSIGIQARLEPAGPMPGERYKKRGLVSFGYDHSGHGESMTASKSALVVSEQLGNFTAFIYVKTWPAGTDDNVVRRDLVGLWRYFNPDYAMGDAFGVGMLTSVNDDLYREGLTHIDRRTIGDGDSNASTWQQWAFAPIRFEGMTKHSMAAALRAAFHNRQAAIPPFDEDLEALEGDVEPNPHWNNEHRVSASDTADWRLFTRQLGNMKAVPNKSGAYSSYKQVDPKIGDDLFDAACAGVWALTTRGADHVPTIISGRTQSRAQLLGAGYGR</sequence>
<dbReference type="InterPro" id="IPR027417">
    <property type="entry name" value="P-loop_NTPase"/>
</dbReference>
<dbReference type="Proteomes" id="UP000074914">
    <property type="component" value="Chromosome"/>
</dbReference>
<organism evidence="1 2">
    <name type="scientific">Collimonas pratensis</name>
    <dbReference type="NCBI Taxonomy" id="279113"/>
    <lineage>
        <taxon>Bacteria</taxon>
        <taxon>Pseudomonadati</taxon>
        <taxon>Pseudomonadota</taxon>
        <taxon>Betaproteobacteria</taxon>
        <taxon>Burkholderiales</taxon>
        <taxon>Oxalobacteraceae</taxon>
        <taxon>Collimonas</taxon>
    </lineage>
</organism>
<name>A0ABM5Z3M2_9BURK</name>
<dbReference type="RefSeq" id="WP_062113087.1">
    <property type="nucleotide sequence ID" value="NZ_CP013236.1"/>
</dbReference>